<gene>
    <name evidence="2" type="ORF">GCM10011614_09810</name>
</gene>
<protein>
    <submittedName>
        <fullName evidence="2">Uncharacterized protein</fullName>
    </submittedName>
</protein>
<accession>A0A918UEC5</accession>
<reference evidence="2" key="2">
    <citation type="submission" date="2020-09" db="EMBL/GenBank/DDBJ databases">
        <authorList>
            <person name="Sun Q."/>
            <person name="Kim S."/>
        </authorList>
    </citation>
    <scope>NUCLEOTIDE SEQUENCE</scope>
    <source>
        <strain evidence="2">KCTC 32255</strain>
    </source>
</reference>
<dbReference type="RefSeq" id="WP_189620003.1">
    <property type="nucleotide sequence ID" value="NZ_BMZA01000002.1"/>
</dbReference>
<organism evidence="2 3">
    <name type="scientific">Novosphingobium colocasiae</name>
    <dbReference type="NCBI Taxonomy" id="1256513"/>
    <lineage>
        <taxon>Bacteria</taxon>
        <taxon>Pseudomonadati</taxon>
        <taxon>Pseudomonadota</taxon>
        <taxon>Alphaproteobacteria</taxon>
        <taxon>Sphingomonadales</taxon>
        <taxon>Sphingomonadaceae</taxon>
        <taxon>Novosphingobium</taxon>
    </lineage>
</organism>
<reference evidence="2" key="1">
    <citation type="journal article" date="2014" name="Int. J. Syst. Evol. Microbiol.">
        <title>Complete genome sequence of Corynebacterium casei LMG S-19264T (=DSM 44701T), isolated from a smear-ripened cheese.</title>
        <authorList>
            <consortium name="US DOE Joint Genome Institute (JGI-PGF)"/>
            <person name="Walter F."/>
            <person name="Albersmeier A."/>
            <person name="Kalinowski J."/>
            <person name="Ruckert C."/>
        </authorList>
    </citation>
    <scope>NUCLEOTIDE SEQUENCE</scope>
    <source>
        <strain evidence="2">KCTC 32255</strain>
    </source>
</reference>
<evidence type="ECO:0000313" key="3">
    <source>
        <dbReference type="Proteomes" id="UP000648075"/>
    </source>
</evidence>
<evidence type="ECO:0000313" key="2">
    <source>
        <dbReference type="EMBL" id="GGY96901.1"/>
    </source>
</evidence>
<comment type="caution">
    <text evidence="2">The sequence shown here is derived from an EMBL/GenBank/DDBJ whole genome shotgun (WGS) entry which is preliminary data.</text>
</comment>
<sequence>MKRATKRPAGGNLGIFRHFAVGTLVLTGVLAMFASGNDAQVQASQAAETKPGPDKVDLAVSGKGSNSIQTAEHHSWTYVDSMGQGDNMVANVSGGGNLGGSFNSYIDSASGRAGAVSQEVAHQIAMASAADADPKRRRPGAKAETAAPPSADEIAQMLAQSRARSGSGEGR</sequence>
<dbReference type="AlphaFoldDB" id="A0A918UEC5"/>
<dbReference type="Proteomes" id="UP000648075">
    <property type="component" value="Unassembled WGS sequence"/>
</dbReference>
<evidence type="ECO:0000256" key="1">
    <source>
        <dbReference type="SAM" id="MobiDB-lite"/>
    </source>
</evidence>
<proteinExistence type="predicted"/>
<feature type="region of interest" description="Disordered" evidence="1">
    <location>
        <begin position="126"/>
        <end position="153"/>
    </location>
</feature>
<keyword evidence="3" id="KW-1185">Reference proteome</keyword>
<dbReference type="EMBL" id="BMZA01000002">
    <property type="protein sequence ID" value="GGY96901.1"/>
    <property type="molecule type" value="Genomic_DNA"/>
</dbReference>
<name>A0A918UEC5_9SPHN</name>